<evidence type="ECO:0000256" key="11">
    <source>
        <dbReference type="RuleBase" id="RU004136"/>
    </source>
</evidence>
<keyword evidence="3 10" id="KW-0132">Cell division</keyword>
<dbReference type="InterPro" id="IPR036565">
    <property type="entry name" value="Mur-like_cat_sf"/>
</dbReference>
<dbReference type="PANTHER" id="PTHR43024:SF1">
    <property type="entry name" value="UDP-N-ACETYLMURAMOYL-TRIPEPTIDE--D-ALANYL-D-ALANINE LIGASE"/>
    <property type="match status" value="1"/>
</dbReference>
<proteinExistence type="inferred from homology"/>
<keyword evidence="9 10" id="KW-0961">Cell wall biogenesis/degradation</keyword>
<evidence type="ECO:0000256" key="4">
    <source>
        <dbReference type="ARBA" id="ARBA00022741"/>
    </source>
</evidence>
<dbReference type="GO" id="GO:0008360">
    <property type="term" value="P:regulation of cell shape"/>
    <property type="evidence" value="ECO:0007669"/>
    <property type="project" value="UniProtKB-KW"/>
</dbReference>
<dbReference type="GO" id="GO:0051301">
    <property type="term" value="P:cell division"/>
    <property type="evidence" value="ECO:0007669"/>
    <property type="project" value="UniProtKB-KW"/>
</dbReference>
<evidence type="ECO:0000259" key="13">
    <source>
        <dbReference type="Pfam" id="PF02875"/>
    </source>
</evidence>
<comment type="similarity">
    <text evidence="10">Belongs to the MurCDEF family. MurF subfamily.</text>
</comment>
<gene>
    <name evidence="10" type="primary">murF</name>
    <name evidence="15" type="ORF">J2T55_000241</name>
</gene>
<dbReference type="InterPro" id="IPR051046">
    <property type="entry name" value="MurCDEF_CellWall_CoF430Synth"/>
</dbReference>
<feature type="domain" description="Mur ligase central" evidence="14">
    <location>
        <begin position="111"/>
        <end position="299"/>
    </location>
</feature>
<evidence type="ECO:0000313" key="16">
    <source>
        <dbReference type="Proteomes" id="UP001204445"/>
    </source>
</evidence>
<dbReference type="GO" id="GO:0005524">
    <property type="term" value="F:ATP binding"/>
    <property type="evidence" value="ECO:0007669"/>
    <property type="project" value="UniProtKB-UniRule"/>
</dbReference>
<feature type="domain" description="Mur ligase N-terminal catalytic" evidence="12">
    <location>
        <begin position="34"/>
        <end position="100"/>
    </location>
</feature>
<evidence type="ECO:0000256" key="6">
    <source>
        <dbReference type="ARBA" id="ARBA00022960"/>
    </source>
</evidence>
<dbReference type="PANTHER" id="PTHR43024">
    <property type="entry name" value="UDP-N-ACETYLMURAMOYL-TRIPEPTIDE--D-ALANYL-D-ALANINE LIGASE"/>
    <property type="match status" value="1"/>
</dbReference>
<dbReference type="Gene3D" id="3.90.190.20">
    <property type="entry name" value="Mur ligase, C-terminal domain"/>
    <property type="match status" value="1"/>
</dbReference>
<organism evidence="15 16">
    <name type="scientific">Methylohalomonas lacus</name>
    <dbReference type="NCBI Taxonomy" id="398773"/>
    <lineage>
        <taxon>Bacteria</taxon>
        <taxon>Pseudomonadati</taxon>
        <taxon>Pseudomonadota</taxon>
        <taxon>Gammaproteobacteria</taxon>
        <taxon>Methylohalomonadales</taxon>
        <taxon>Methylohalomonadaceae</taxon>
        <taxon>Methylohalomonas</taxon>
    </lineage>
</organism>
<keyword evidence="1 10" id="KW-0963">Cytoplasm</keyword>
<keyword evidence="8 10" id="KW-0131">Cell cycle</keyword>
<keyword evidence="16" id="KW-1185">Reference proteome</keyword>
<comment type="caution">
    <text evidence="15">The sequence shown here is derived from an EMBL/GenBank/DDBJ whole genome shotgun (WGS) entry which is preliminary data.</text>
</comment>
<dbReference type="InterPro" id="IPR035911">
    <property type="entry name" value="MurE/MurF_N"/>
</dbReference>
<keyword evidence="6 10" id="KW-0133">Cell shape</keyword>
<dbReference type="HAMAP" id="MF_02019">
    <property type="entry name" value="MurF"/>
    <property type="match status" value="1"/>
</dbReference>
<dbReference type="GO" id="GO:0071555">
    <property type="term" value="P:cell wall organization"/>
    <property type="evidence" value="ECO:0007669"/>
    <property type="project" value="UniProtKB-KW"/>
</dbReference>
<dbReference type="GO" id="GO:0009252">
    <property type="term" value="P:peptidoglycan biosynthetic process"/>
    <property type="evidence" value="ECO:0007669"/>
    <property type="project" value="UniProtKB-UniRule"/>
</dbReference>
<evidence type="ECO:0000256" key="9">
    <source>
        <dbReference type="ARBA" id="ARBA00023316"/>
    </source>
</evidence>
<reference evidence="15" key="1">
    <citation type="submission" date="2022-08" db="EMBL/GenBank/DDBJ databases">
        <title>Genomic Encyclopedia of Type Strains, Phase III (KMG-III): the genomes of soil and plant-associated and newly described type strains.</title>
        <authorList>
            <person name="Whitman W."/>
        </authorList>
    </citation>
    <scope>NUCLEOTIDE SEQUENCE</scope>
    <source>
        <strain evidence="15">HMT 1</strain>
    </source>
</reference>
<evidence type="ECO:0000259" key="14">
    <source>
        <dbReference type="Pfam" id="PF08245"/>
    </source>
</evidence>
<dbReference type="InterPro" id="IPR005863">
    <property type="entry name" value="UDP-N-AcMur_synth"/>
</dbReference>
<feature type="binding site" evidence="10">
    <location>
        <begin position="113"/>
        <end position="119"/>
    </location>
    <ligand>
        <name>ATP</name>
        <dbReference type="ChEBI" id="CHEBI:30616"/>
    </ligand>
</feature>
<keyword evidence="5 10" id="KW-0067">ATP-binding</keyword>
<dbReference type="EC" id="6.3.2.10" evidence="10 11"/>
<dbReference type="GO" id="GO:0005737">
    <property type="term" value="C:cytoplasm"/>
    <property type="evidence" value="ECO:0007669"/>
    <property type="project" value="UniProtKB-SubCell"/>
</dbReference>
<keyword evidence="4 10" id="KW-0547">Nucleotide-binding</keyword>
<protein>
    <recommendedName>
        <fullName evidence="10 11">UDP-N-acetylmuramoyl-tripeptide--D-alanyl-D-alanine ligase</fullName>
        <ecNumber evidence="10 11">6.3.2.10</ecNumber>
    </recommendedName>
    <alternativeName>
        <fullName evidence="10">D-alanyl-D-alanine-adding enzyme</fullName>
    </alternativeName>
</protein>
<dbReference type="SUPFAM" id="SSF63418">
    <property type="entry name" value="MurE/MurF N-terminal domain"/>
    <property type="match status" value="1"/>
</dbReference>
<name>A0AAE3HJL6_9GAMM</name>
<keyword evidence="2 10" id="KW-0436">Ligase</keyword>
<accession>A0AAE3HJL6</accession>
<evidence type="ECO:0000256" key="3">
    <source>
        <dbReference type="ARBA" id="ARBA00022618"/>
    </source>
</evidence>
<evidence type="ECO:0000256" key="1">
    <source>
        <dbReference type="ARBA" id="ARBA00022490"/>
    </source>
</evidence>
<dbReference type="SUPFAM" id="SSF53623">
    <property type="entry name" value="MurD-like peptide ligases, catalytic domain"/>
    <property type="match status" value="1"/>
</dbReference>
<dbReference type="InterPro" id="IPR036615">
    <property type="entry name" value="Mur_ligase_C_dom_sf"/>
</dbReference>
<dbReference type="Pfam" id="PF02875">
    <property type="entry name" value="Mur_ligase_C"/>
    <property type="match status" value="1"/>
</dbReference>
<sequence>MPAGTVMIALNTAELAQLLTAQQHGGAADFRGACTDSRQLTGGELFIALRGPNFDGHDFVAAAQSAGASALLVERVLDSELPQVVVPDTRRALGTLAAAWRQRFDLPLIAVTGSNGKTTVKEMLRAILGSAGTVLSTRGNLNNDIGVPLTLYGLGDEHDYAVIEMGANHPGEIDYLSRISQPDVALITQCAPAHLEGFGSIEGVARAKAEIFNGLGPQGCAVINADDDYAGLWQECNSERKRLSFGIDRPADVHADNIHIEADASSRFQLVTPIGQAELRLPLPGRHNIMNALAASAAVTALGFEPAAIAAALAELEPVAGRLARYSGPDGSLLLDDSYNANPGSLAAAIAVVIALPARPWLVLGDMGELGEQAEAMHRAAGEQAHALGIERLYAVGELSRAAVAGFGDGGRHFDALETLIDTLRDELGNGVAVLVKGSRSARMERVIDALTRETA</sequence>
<dbReference type="AlphaFoldDB" id="A0AAE3HJL6"/>
<dbReference type="InterPro" id="IPR000713">
    <property type="entry name" value="Mur_ligase_N"/>
</dbReference>
<dbReference type="GO" id="GO:0047480">
    <property type="term" value="F:UDP-N-acetylmuramoyl-tripeptide-D-alanyl-D-alanine ligase activity"/>
    <property type="evidence" value="ECO:0007669"/>
    <property type="project" value="UniProtKB-UniRule"/>
</dbReference>
<dbReference type="Pfam" id="PF08245">
    <property type="entry name" value="Mur_ligase_M"/>
    <property type="match status" value="1"/>
</dbReference>
<comment type="catalytic activity">
    <reaction evidence="10 11">
        <text>D-alanyl-D-alanine + UDP-N-acetyl-alpha-D-muramoyl-L-alanyl-gamma-D-glutamyl-meso-2,6-diaminopimelate + ATP = UDP-N-acetyl-alpha-D-muramoyl-L-alanyl-gamma-D-glutamyl-meso-2,6-diaminopimeloyl-D-alanyl-D-alanine + ADP + phosphate + H(+)</text>
        <dbReference type="Rhea" id="RHEA:28374"/>
        <dbReference type="ChEBI" id="CHEBI:15378"/>
        <dbReference type="ChEBI" id="CHEBI:30616"/>
        <dbReference type="ChEBI" id="CHEBI:43474"/>
        <dbReference type="ChEBI" id="CHEBI:57822"/>
        <dbReference type="ChEBI" id="CHEBI:61386"/>
        <dbReference type="ChEBI" id="CHEBI:83905"/>
        <dbReference type="ChEBI" id="CHEBI:456216"/>
        <dbReference type="EC" id="6.3.2.10"/>
    </reaction>
</comment>
<dbReference type="NCBIfam" id="TIGR01143">
    <property type="entry name" value="murF"/>
    <property type="match status" value="1"/>
</dbReference>
<comment type="subcellular location">
    <subcellularLocation>
        <location evidence="10 11">Cytoplasm</location>
    </subcellularLocation>
</comment>
<evidence type="ECO:0000256" key="7">
    <source>
        <dbReference type="ARBA" id="ARBA00022984"/>
    </source>
</evidence>
<evidence type="ECO:0000256" key="5">
    <source>
        <dbReference type="ARBA" id="ARBA00022840"/>
    </source>
</evidence>
<dbReference type="Gene3D" id="3.40.1190.10">
    <property type="entry name" value="Mur-like, catalytic domain"/>
    <property type="match status" value="1"/>
</dbReference>
<dbReference type="Proteomes" id="UP001204445">
    <property type="component" value="Unassembled WGS sequence"/>
</dbReference>
<evidence type="ECO:0000256" key="10">
    <source>
        <dbReference type="HAMAP-Rule" id="MF_02019"/>
    </source>
</evidence>
<evidence type="ECO:0000256" key="8">
    <source>
        <dbReference type="ARBA" id="ARBA00023306"/>
    </source>
</evidence>
<dbReference type="InterPro" id="IPR004101">
    <property type="entry name" value="Mur_ligase_C"/>
</dbReference>
<comment type="function">
    <text evidence="10 11">Involved in cell wall formation. Catalyzes the final step in the synthesis of UDP-N-acetylmuramoyl-pentapeptide, the precursor of murein.</text>
</comment>
<dbReference type="EMBL" id="JANUCT010000001">
    <property type="protein sequence ID" value="MCS3902249.1"/>
    <property type="molecule type" value="Genomic_DNA"/>
</dbReference>
<evidence type="ECO:0000259" key="12">
    <source>
        <dbReference type="Pfam" id="PF01225"/>
    </source>
</evidence>
<dbReference type="Gene3D" id="3.40.1390.10">
    <property type="entry name" value="MurE/MurF, N-terminal domain"/>
    <property type="match status" value="1"/>
</dbReference>
<dbReference type="InterPro" id="IPR013221">
    <property type="entry name" value="Mur_ligase_cen"/>
</dbReference>
<dbReference type="Pfam" id="PF01225">
    <property type="entry name" value="Mur_ligase"/>
    <property type="match status" value="1"/>
</dbReference>
<evidence type="ECO:0000313" key="15">
    <source>
        <dbReference type="EMBL" id="MCS3902249.1"/>
    </source>
</evidence>
<comment type="pathway">
    <text evidence="10 11">Cell wall biogenesis; peptidoglycan biosynthesis.</text>
</comment>
<feature type="domain" description="Mur ligase C-terminal" evidence="13">
    <location>
        <begin position="321"/>
        <end position="440"/>
    </location>
</feature>
<dbReference type="SUPFAM" id="SSF53244">
    <property type="entry name" value="MurD-like peptide ligases, peptide-binding domain"/>
    <property type="match status" value="1"/>
</dbReference>
<keyword evidence="7 10" id="KW-0573">Peptidoglycan synthesis</keyword>
<evidence type="ECO:0000256" key="2">
    <source>
        <dbReference type="ARBA" id="ARBA00022598"/>
    </source>
</evidence>